<keyword evidence="3" id="KW-0597">Phosphoprotein</keyword>
<evidence type="ECO:0000313" key="13">
    <source>
        <dbReference type="EMBL" id="GGM83555.1"/>
    </source>
</evidence>
<feature type="transmembrane region" description="Helical" evidence="10">
    <location>
        <begin position="127"/>
        <end position="145"/>
    </location>
</feature>
<accession>A0A917X772</accession>
<comment type="catalytic activity">
    <reaction evidence="1">
        <text>ATP + protein L-histidine = ADP + protein N-phospho-L-histidine.</text>
        <dbReference type="EC" id="2.7.13.3"/>
    </reaction>
</comment>
<dbReference type="InterPro" id="IPR003594">
    <property type="entry name" value="HATPase_dom"/>
</dbReference>
<dbReference type="AlphaFoldDB" id="A0A917X772"/>
<organism evidence="13 14">
    <name type="scientific">Dactylosporangium sucinum</name>
    <dbReference type="NCBI Taxonomy" id="1424081"/>
    <lineage>
        <taxon>Bacteria</taxon>
        <taxon>Bacillati</taxon>
        <taxon>Actinomycetota</taxon>
        <taxon>Actinomycetes</taxon>
        <taxon>Micromonosporales</taxon>
        <taxon>Micromonosporaceae</taxon>
        <taxon>Dactylosporangium</taxon>
    </lineage>
</organism>
<dbReference type="GO" id="GO:0046983">
    <property type="term" value="F:protein dimerization activity"/>
    <property type="evidence" value="ECO:0007669"/>
    <property type="project" value="InterPro"/>
</dbReference>
<reference evidence="13" key="1">
    <citation type="journal article" date="2014" name="Int. J. Syst. Evol. Microbiol.">
        <title>Complete genome sequence of Corynebacterium casei LMG S-19264T (=DSM 44701T), isolated from a smear-ripened cheese.</title>
        <authorList>
            <consortium name="US DOE Joint Genome Institute (JGI-PGF)"/>
            <person name="Walter F."/>
            <person name="Albersmeier A."/>
            <person name="Kalinowski J."/>
            <person name="Ruckert C."/>
        </authorList>
    </citation>
    <scope>NUCLEOTIDE SEQUENCE</scope>
    <source>
        <strain evidence="13">JCM 19831</strain>
    </source>
</reference>
<keyword evidence="6 13" id="KW-0418">Kinase</keyword>
<dbReference type="CDD" id="cd16917">
    <property type="entry name" value="HATPase_UhpB-NarQ-NarX-like"/>
    <property type="match status" value="1"/>
</dbReference>
<evidence type="ECO:0000256" key="7">
    <source>
        <dbReference type="ARBA" id="ARBA00022840"/>
    </source>
</evidence>
<name>A0A917X772_9ACTN</name>
<keyword evidence="4" id="KW-0808">Transferase</keyword>
<keyword evidence="7" id="KW-0067">ATP-binding</keyword>
<dbReference type="Proteomes" id="UP000642070">
    <property type="component" value="Unassembled WGS sequence"/>
</dbReference>
<evidence type="ECO:0000256" key="2">
    <source>
        <dbReference type="ARBA" id="ARBA00012438"/>
    </source>
</evidence>
<feature type="region of interest" description="Disordered" evidence="9">
    <location>
        <begin position="381"/>
        <end position="400"/>
    </location>
</feature>
<dbReference type="Gene3D" id="1.20.5.1930">
    <property type="match status" value="1"/>
</dbReference>
<keyword evidence="5" id="KW-0547">Nucleotide-binding</keyword>
<feature type="compositionally biased region" description="Gly residues" evidence="9">
    <location>
        <begin position="391"/>
        <end position="400"/>
    </location>
</feature>
<proteinExistence type="predicted"/>
<dbReference type="EMBL" id="BMPI01000093">
    <property type="protein sequence ID" value="GGM83555.1"/>
    <property type="molecule type" value="Genomic_DNA"/>
</dbReference>
<feature type="transmembrane region" description="Helical" evidence="10">
    <location>
        <begin position="104"/>
        <end position="121"/>
    </location>
</feature>
<dbReference type="InterPro" id="IPR036890">
    <property type="entry name" value="HATPase_C_sf"/>
</dbReference>
<dbReference type="GO" id="GO:0000155">
    <property type="term" value="F:phosphorelay sensor kinase activity"/>
    <property type="evidence" value="ECO:0007669"/>
    <property type="project" value="InterPro"/>
</dbReference>
<keyword evidence="10" id="KW-0472">Membrane</keyword>
<keyword evidence="8" id="KW-0902">Two-component regulatory system</keyword>
<evidence type="ECO:0000256" key="8">
    <source>
        <dbReference type="ARBA" id="ARBA00023012"/>
    </source>
</evidence>
<keyword evidence="14" id="KW-1185">Reference proteome</keyword>
<feature type="domain" description="Histidine kinase/HSP90-like ATPase" evidence="11">
    <location>
        <begin position="292"/>
        <end position="379"/>
    </location>
</feature>
<dbReference type="GO" id="GO:0005524">
    <property type="term" value="F:ATP binding"/>
    <property type="evidence" value="ECO:0007669"/>
    <property type="project" value="UniProtKB-KW"/>
</dbReference>
<reference evidence="13" key="2">
    <citation type="submission" date="2020-09" db="EMBL/GenBank/DDBJ databases">
        <authorList>
            <person name="Sun Q."/>
            <person name="Ohkuma M."/>
        </authorList>
    </citation>
    <scope>NUCLEOTIDE SEQUENCE</scope>
    <source>
        <strain evidence="13">JCM 19831</strain>
    </source>
</reference>
<keyword evidence="10" id="KW-1133">Transmembrane helix</keyword>
<dbReference type="Gene3D" id="3.30.565.10">
    <property type="entry name" value="Histidine kinase-like ATPase, C-terminal domain"/>
    <property type="match status" value="1"/>
</dbReference>
<sequence length="400" mass="42957">MFHPNRNRLAPVQQWLLDLLFVGLIALVVVQIEWPTGPARAVAVGVVSVACVLTRRRWPIPALLVGTAATLAEVIARAPATTLTLTLGVLMYAATRYTDRTRPWVLALGVAGVLFVAGMLVDAAQWWQLGTFALFAWIGGGAAVGDAARNRRAYIAEVTERARQAEQTREDEARRRVMDERLRIARELHDVVAHHIAVINVQAGAAGHVLRKNPDLVWPVLEHIRQASDTVLREIRSVIGVLREPGEADSTEPSSGLDRVPDLLANLTATGFTVAARTDGDARPLPAIVDLAAYRIVQEALTNAHRYGDGDAELTIAWTAEAVTVEVTNRIGLSRPAGPGGSGFGLIGMRERAAAAHGTVTTGRAPDGRFRVCATLPLHEPGTAHRYDTTGTGGEGDQQP</sequence>
<evidence type="ECO:0000256" key="5">
    <source>
        <dbReference type="ARBA" id="ARBA00022741"/>
    </source>
</evidence>
<dbReference type="InterPro" id="IPR050482">
    <property type="entry name" value="Sensor_HK_TwoCompSys"/>
</dbReference>
<protein>
    <recommendedName>
        <fullName evidence="2">histidine kinase</fullName>
        <ecNumber evidence="2">2.7.13.3</ecNumber>
    </recommendedName>
</protein>
<evidence type="ECO:0000259" key="11">
    <source>
        <dbReference type="Pfam" id="PF02518"/>
    </source>
</evidence>
<dbReference type="PANTHER" id="PTHR24421:SF10">
    <property type="entry name" value="NITRATE_NITRITE SENSOR PROTEIN NARQ"/>
    <property type="match status" value="1"/>
</dbReference>
<evidence type="ECO:0000256" key="6">
    <source>
        <dbReference type="ARBA" id="ARBA00022777"/>
    </source>
</evidence>
<feature type="transmembrane region" description="Helical" evidence="10">
    <location>
        <begin position="12"/>
        <end position="30"/>
    </location>
</feature>
<dbReference type="Pfam" id="PF02518">
    <property type="entry name" value="HATPase_c"/>
    <property type="match status" value="1"/>
</dbReference>
<gene>
    <name evidence="13" type="ORF">GCM10007977_101180</name>
</gene>
<dbReference type="InterPro" id="IPR011712">
    <property type="entry name" value="Sig_transdc_His_kin_sub3_dim/P"/>
</dbReference>
<evidence type="ECO:0000256" key="1">
    <source>
        <dbReference type="ARBA" id="ARBA00000085"/>
    </source>
</evidence>
<evidence type="ECO:0000259" key="12">
    <source>
        <dbReference type="Pfam" id="PF07730"/>
    </source>
</evidence>
<dbReference type="SUPFAM" id="SSF55874">
    <property type="entry name" value="ATPase domain of HSP90 chaperone/DNA topoisomerase II/histidine kinase"/>
    <property type="match status" value="1"/>
</dbReference>
<evidence type="ECO:0000256" key="3">
    <source>
        <dbReference type="ARBA" id="ARBA00022553"/>
    </source>
</evidence>
<evidence type="ECO:0000256" key="9">
    <source>
        <dbReference type="SAM" id="MobiDB-lite"/>
    </source>
</evidence>
<evidence type="ECO:0000313" key="14">
    <source>
        <dbReference type="Proteomes" id="UP000642070"/>
    </source>
</evidence>
<dbReference type="EC" id="2.7.13.3" evidence="2"/>
<dbReference type="PANTHER" id="PTHR24421">
    <property type="entry name" value="NITRATE/NITRITE SENSOR PROTEIN NARX-RELATED"/>
    <property type="match status" value="1"/>
</dbReference>
<comment type="caution">
    <text evidence="13">The sequence shown here is derived from an EMBL/GenBank/DDBJ whole genome shotgun (WGS) entry which is preliminary data.</text>
</comment>
<evidence type="ECO:0000256" key="4">
    <source>
        <dbReference type="ARBA" id="ARBA00022679"/>
    </source>
</evidence>
<evidence type="ECO:0000256" key="10">
    <source>
        <dbReference type="SAM" id="Phobius"/>
    </source>
</evidence>
<dbReference type="GO" id="GO:0016020">
    <property type="term" value="C:membrane"/>
    <property type="evidence" value="ECO:0007669"/>
    <property type="project" value="InterPro"/>
</dbReference>
<dbReference type="Pfam" id="PF07730">
    <property type="entry name" value="HisKA_3"/>
    <property type="match status" value="1"/>
</dbReference>
<feature type="domain" description="Signal transduction histidine kinase subgroup 3 dimerisation and phosphoacceptor" evidence="12">
    <location>
        <begin position="180"/>
        <end position="245"/>
    </location>
</feature>
<keyword evidence="10" id="KW-0812">Transmembrane</keyword>